<gene>
    <name evidence="1" type="ORF">GXY80_11095</name>
</gene>
<reference evidence="1" key="1">
    <citation type="journal article" date="2020" name="Biotechnol. Biofuels">
        <title>New insights from the biogas microbiome by comprehensive genome-resolved metagenomics of nearly 1600 species originating from multiple anaerobic digesters.</title>
        <authorList>
            <person name="Campanaro S."/>
            <person name="Treu L."/>
            <person name="Rodriguez-R L.M."/>
            <person name="Kovalovszki A."/>
            <person name="Ziels R.M."/>
            <person name="Maus I."/>
            <person name="Zhu X."/>
            <person name="Kougias P.G."/>
            <person name="Basile A."/>
            <person name="Luo G."/>
            <person name="Schluter A."/>
            <person name="Konstantinidis K.T."/>
            <person name="Angelidaki I."/>
        </authorList>
    </citation>
    <scope>NUCLEOTIDE SEQUENCE</scope>
    <source>
        <strain evidence="1">AS06rmzACSIP_7</strain>
    </source>
</reference>
<dbReference type="EMBL" id="JAAYEE010000202">
    <property type="protein sequence ID" value="NLW36009.1"/>
    <property type="molecule type" value="Genomic_DNA"/>
</dbReference>
<evidence type="ECO:0000313" key="2">
    <source>
        <dbReference type="Proteomes" id="UP000777265"/>
    </source>
</evidence>
<sequence>MNGAKDREIILESINEGAFAIYGRTGSPPSIQQPNELLMRLAKRR</sequence>
<evidence type="ECO:0000313" key="1">
    <source>
        <dbReference type="EMBL" id="NLW36009.1"/>
    </source>
</evidence>
<reference evidence="1" key="2">
    <citation type="submission" date="2020-01" db="EMBL/GenBank/DDBJ databases">
        <authorList>
            <person name="Campanaro S."/>
        </authorList>
    </citation>
    <scope>NUCLEOTIDE SEQUENCE</scope>
    <source>
        <strain evidence="1">AS06rmzACSIP_7</strain>
    </source>
</reference>
<comment type="caution">
    <text evidence="1">The sequence shown here is derived from an EMBL/GenBank/DDBJ whole genome shotgun (WGS) entry which is preliminary data.</text>
</comment>
<organism evidence="1 2">
    <name type="scientific">Syntrophorhabdus aromaticivorans</name>
    <dbReference type="NCBI Taxonomy" id="328301"/>
    <lineage>
        <taxon>Bacteria</taxon>
        <taxon>Pseudomonadati</taxon>
        <taxon>Thermodesulfobacteriota</taxon>
        <taxon>Syntrophorhabdia</taxon>
        <taxon>Syntrophorhabdales</taxon>
        <taxon>Syntrophorhabdaceae</taxon>
        <taxon>Syntrophorhabdus</taxon>
    </lineage>
</organism>
<dbReference type="AlphaFoldDB" id="A0A971M665"/>
<accession>A0A971M665</accession>
<name>A0A971M665_9BACT</name>
<protein>
    <submittedName>
        <fullName evidence="1">Uncharacterized protein</fullName>
    </submittedName>
</protein>
<proteinExistence type="predicted"/>
<dbReference type="Proteomes" id="UP000777265">
    <property type="component" value="Unassembled WGS sequence"/>
</dbReference>